<evidence type="ECO:0000313" key="10">
    <source>
        <dbReference type="EMBL" id="RHW29389.1"/>
    </source>
</evidence>
<name>A0A417Y9N6_9BACI</name>
<organism evidence="10 11">
    <name type="scientific">Oceanobacillus profundus</name>
    <dbReference type="NCBI Taxonomy" id="372463"/>
    <lineage>
        <taxon>Bacteria</taxon>
        <taxon>Bacillati</taxon>
        <taxon>Bacillota</taxon>
        <taxon>Bacilli</taxon>
        <taxon>Bacillales</taxon>
        <taxon>Bacillaceae</taxon>
        <taxon>Oceanobacillus</taxon>
    </lineage>
</organism>
<feature type="transmembrane region" description="Helical" evidence="8">
    <location>
        <begin position="103"/>
        <end position="128"/>
    </location>
</feature>
<dbReference type="InterPro" id="IPR020846">
    <property type="entry name" value="MFS_dom"/>
</dbReference>
<dbReference type="GO" id="GO:0005886">
    <property type="term" value="C:plasma membrane"/>
    <property type="evidence" value="ECO:0007669"/>
    <property type="project" value="UniProtKB-SubCell"/>
</dbReference>
<evidence type="ECO:0000256" key="5">
    <source>
        <dbReference type="ARBA" id="ARBA00022692"/>
    </source>
</evidence>
<evidence type="ECO:0000256" key="2">
    <source>
        <dbReference type="ARBA" id="ARBA00008335"/>
    </source>
</evidence>
<keyword evidence="3" id="KW-0813">Transport</keyword>
<feature type="transmembrane region" description="Helical" evidence="8">
    <location>
        <begin position="343"/>
        <end position="364"/>
    </location>
</feature>
<dbReference type="Proteomes" id="UP000285456">
    <property type="component" value="Unassembled WGS sequence"/>
</dbReference>
<dbReference type="OrthoDB" id="63984at2"/>
<dbReference type="Pfam" id="PF07690">
    <property type="entry name" value="MFS_1"/>
    <property type="match status" value="1"/>
</dbReference>
<evidence type="ECO:0000259" key="9">
    <source>
        <dbReference type="PROSITE" id="PS50850"/>
    </source>
</evidence>
<dbReference type="PANTHER" id="PTHR43271">
    <property type="entry name" value="BLL2771 PROTEIN"/>
    <property type="match status" value="1"/>
</dbReference>
<dbReference type="PANTHER" id="PTHR43271:SF1">
    <property type="entry name" value="INNER MEMBRANE TRANSPORT PROTEIN YNFM"/>
    <property type="match status" value="1"/>
</dbReference>
<reference evidence="10 11" key="1">
    <citation type="journal article" date="2007" name="Int. J. Syst. Evol. Microbiol.">
        <title>Oceanobacillus profundus sp. nov., isolated from a deep-sea sediment core.</title>
        <authorList>
            <person name="Kim Y.G."/>
            <person name="Choi D.H."/>
            <person name="Hyun S."/>
            <person name="Cho B.C."/>
        </authorList>
    </citation>
    <scope>NUCLEOTIDE SEQUENCE [LARGE SCALE GENOMIC DNA]</scope>
    <source>
        <strain evidence="10 11">DSM 18246</strain>
    </source>
</reference>
<gene>
    <name evidence="10" type="ORF">D1B32_22250</name>
</gene>
<feature type="transmembrane region" description="Helical" evidence="8">
    <location>
        <begin position="370"/>
        <end position="390"/>
    </location>
</feature>
<dbReference type="CDD" id="cd17324">
    <property type="entry name" value="MFS_NepI_like"/>
    <property type="match status" value="1"/>
</dbReference>
<feature type="transmembrane region" description="Helical" evidence="8">
    <location>
        <begin position="80"/>
        <end position="97"/>
    </location>
</feature>
<feature type="domain" description="Major facilitator superfamily (MFS) profile" evidence="9">
    <location>
        <begin position="16"/>
        <end position="394"/>
    </location>
</feature>
<evidence type="ECO:0000256" key="1">
    <source>
        <dbReference type="ARBA" id="ARBA00004651"/>
    </source>
</evidence>
<keyword evidence="11" id="KW-1185">Reference proteome</keyword>
<evidence type="ECO:0000256" key="7">
    <source>
        <dbReference type="ARBA" id="ARBA00023136"/>
    </source>
</evidence>
<comment type="similarity">
    <text evidence="2">Belongs to the major facilitator superfamily.</text>
</comment>
<feature type="transmembrane region" description="Helical" evidence="8">
    <location>
        <begin position="307"/>
        <end position="331"/>
    </location>
</feature>
<evidence type="ECO:0000313" key="11">
    <source>
        <dbReference type="Proteomes" id="UP000285456"/>
    </source>
</evidence>
<feature type="transmembrane region" description="Helical" evidence="8">
    <location>
        <begin position="140"/>
        <end position="159"/>
    </location>
</feature>
<dbReference type="PROSITE" id="PS50850">
    <property type="entry name" value="MFS"/>
    <property type="match status" value="1"/>
</dbReference>
<feature type="transmembrane region" description="Helical" evidence="8">
    <location>
        <begin position="171"/>
        <end position="190"/>
    </location>
</feature>
<keyword evidence="5 8" id="KW-0812">Transmembrane</keyword>
<feature type="transmembrane region" description="Helical" evidence="8">
    <location>
        <begin position="260"/>
        <end position="277"/>
    </location>
</feature>
<dbReference type="RefSeq" id="WP_118890439.1">
    <property type="nucleotide sequence ID" value="NZ_JAUOPF010000021.1"/>
</dbReference>
<feature type="transmembrane region" description="Helical" evidence="8">
    <location>
        <begin position="284"/>
        <end position="301"/>
    </location>
</feature>
<dbReference type="AlphaFoldDB" id="A0A417Y9N6"/>
<evidence type="ECO:0000256" key="8">
    <source>
        <dbReference type="SAM" id="Phobius"/>
    </source>
</evidence>
<dbReference type="InterPro" id="IPR036259">
    <property type="entry name" value="MFS_trans_sf"/>
</dbReference>
<feature type="transmembrane region" description="Helical" evidence="8">
    <location>
        <begin position="12"/>
        <end position="34"/>
    </location>
</feature>
<keyword evidence="4" id="KW-1003">Cell membrane</keyword>
<dbReference type="Gene3D" id="1.20.1250.20">
    <property type="entry name" value="MFS general substrate transporter like domains"/>
    <property type="match status" value="1"/>
</dbReference>
<dbReference type="GO" id="GO:0022857">
    <property type="term" value="F:transmembrane transporter activity"/>
    <property type="evidence" value="ECO:0007669"/>
    <property type="project" value="InterPro"/>
</dbReference>
<sequence length="395" mass="42842">MNTQKYHIKDYYFWKISLSLAFASFFVFASMYIVQPLLPLYVREFKVSVSEATLTLSATIVGLIIGLIILGFFSDRIGRVAIIKYSLIGSVIPFLLIPMLDSFYLFVLLRFIQGFALAGLPAASLAYLNEEIDRSSVGIATALYIASNALGGMAGRVLAGYLTDIYAWETVFYIFAGGGLLIVGLVFIFLPKSRFFKASNLSFRKDLEGMIFHLKNPTIIMIIGMGAVLQLSFTSIWTYLPFHLEAEPFSLSTKAISYTFFAYGFGVIGAPIAGWLAGGMGLKVVRIIGILVLSTGILMTFSLSLPIIIIGLCVSCLGFFTAHSLTATFVAEEAAHHKGGASSLYLVAYYVGVTLGSSAVGPIWNIAGWNAIVGIAGILPVAYLVLVIVVQKNVR</sequence>
<dbReference type="SUPFAM" id="SSF103473">
    <property type="entry name" value="MFS general substrate transporter"/>
    <property type="match status" value="1"/>
</dbReference>
<feature type="transmembrane region" description="Helical" evidence="8">
    <location>
        <begin position="219"/>
        <end position="240"/>
    </location>
</feature>
<comment type="subcellular location">
    <subcellularLocation>
        <location evidence="1">Cell membrane</location>
        <topology evidence="1">Multi-pass membrane protein</topology>
    </subcellularLocation>
</comment>
<evidence type="ECO:0000256" key="6">
    <source>
        <dbReference type="ARBA" id="ARBA00022989"/>
    </source>
</evidence>
<keyword evidence="6 8" id="KW-1133">Transmembrane helix</keyword>
<accession>A0A417Y9N6</accession>
<dbReference type="InterPro" id="IPR011701">
    <property type="entry name" value="MFS"/>
</dbReference>
<keyword evidence="7 8" id="KW-0472">Membrane</keyword>
<evidence type="ECO:0000256" key="4">
    <source>
        <dbReference type="ARBA" id="ARBA00022475"/>
    </source>
</evidence>
<protein>
    <submittedName>
        <fullName evidence="10">MFS transporter</fullName>
    </submittedName>
</protein>
<dbReference type="EMBL" id="QWEH01000027">
    <property type="protein sequence ID" value="RHW29389.1"/>
    <property type="molecule type" value="Genomic_DNA"/>
</dbReference>
<evidence type="ECO:0000256" key="3">
    <source>
        <dbReference type="ARBA" id="ARBA00022448"/>
    </source>
</evidence>
<proteinExistence type="inferred from homology"/>
<feature type="transmembrane region" description="Helical" evidence="8">
    <location>
        <begin position="54"/>
        <end position="73"/>
    </location>
</feature>
<comment type="caution">
    <text evidence="10">The sequence shown here is derived from an EMBL/GenBank/DDBJ whole genome shotgun (WGS) entry which is preliminary data.</text>
</comment>